<dbReference type="Pfam" id="PF06197">
    <property type="entry name" value="DUF998"/>
    <property type="match status" value="1"/>
</dbReference>
<dbReference type="Proteomes" id="UP001319861">
    <property type="component" value="Chromosome"/>
</dbReference>
<feature type="transmembrane region" description="Helical" evidence="1">
    <location>
        <begin position="88"/>
        <end position="110"/>
    </location>
</feature>
<organism evidence="2 3">
    <name type="scientific">Sinomonas cyclohexanicum</name>
    <name type="common">Corynebacterium cyclohexanicum</name>
    <dbReference type="NCBI Taxonomy" id="322009"/>
    <lineage>
        <taxon>Bacteria</taxon>
        <taxon>Bacillati</taxon>
        <taxon>Actinomycetota</taxon>
        <taxon>Actinomycetes</taxon>
        <taxon>Micrococcales</taxon>
        <taxon>Micrococcaceae</taxon>
        <taxon>Sinomonas</taxon>
    </lineage>
</organism>
<feature type="transmembrane region" description="Helical" evidence="1">
    <location>
        <begin position="245"/>
        <end position="266"/>
    </location>
</feature>
<keyword evidence="1" id="KW-0472">Membrane</keyword>
<proteinExistence type="predicted"/>
<dbReference type="InterPro" id="IPR009339">
    <property type="entry name" value="DUF998"/>
</dbReference>
<feature type="transmembrane region" description="Helical" evidence="1">
    <location>
        <begin position="187"/>
        <end position="207"/>
    </location>
</feature>
<gene>
    <name evidence="2" type="ORF">SCMU_16510</name>
</gene>
<reference evidence="2 3" key="1">
    <citation type="journal article" date="2021" name="J. Biosci. Bioeng.">
        <title>Identification and characterization of a chc gene cluster responsible for the aromatization pathway of cyclohexanecarboxylate degradation in Sinomonas cyclohexanicum ATCC 51369.</title>
        <authorList>
            <person name="Yamamoto T."/>
            <person name="Hasegawa Y."/>
            <person name="Lau P.C.K."/>
            <person name="Iwaki H."/>
        </authorList>
    </citation>
    <scope>NUCLEOTIDE SEQUENCE [LARGE SCALE GENOMIC DNA]</scope>
    <source>
        <strain evidence="2 3">ATCC 51369</strain>
    </source>
</reference>
<feature type="transmembrane region" description="Helical" evidence="1">
    <location>
        <begin position="214"/>
        <end position="233"/>
    </location>
</feature>
<sequence length="305" mass="33829">MGLLDNWSEKRKPDCADSQHLIGSWAAKGLVQFIAFEYAVSLSWNWAIDGKDNYSYLTNMISDLGATVCKDDGRWLCSQAFVVMNVSFIYLGLGIIVAASLITSAVLRVAAHPGELKALQDVDKGRRRISDGRALWGHIIGVHSNRHLTAPDHLAFIVRVALFATGIGLVGIGIFPENLHHRLHPASLVILVVGTIVAMLSLGILWLSETNWSLFLIALAVISAVSAIIMTWLDGFGVPGFYERVVVYAFIAGMVTMGLIVSHGAHKVRRRKTERRDRVTFAVKRMPRLRKWNVPQLERELVSCF</sequence>
<dbReference type="EMBL" id="AP024525">
    <property type="protein sequence ID" value="BCT75809.1"/>
    <property type="molecule type" value="Genomic_DNA"/>
</dbReference>
<evidence type="ECO:0000313" key="3">
    <source>
        <dbReference type="Proteomes" id="UP001319861"/>
    </source>
</evidence>
<feature type="transmembrane region" description="Helical" evidence="1">
    <location>
        <begin position="154"/>
        <end position="175"/>
    </location>
</feature>
<keyword evidence="3" id="KW-1185">Reference proteome</keyword>
<keyword evidence="1" id="KW-1133">Transmembrane helix</keyword>
<accession>A0ABN6FFY0</accession>
<name>A0ABN6FFY0_SINCY</name>
<keyword evidence="1" id="KW-0812">Transmembrane</keyword>
<evidence type="ECO:0000256" key="1">
    <source>
        <dbReference type="SAM" id="Phobius"/>
    </source>
</evidence>
<protein>
    <submittedName>
        <fullName evidence="2">Uncharacterized protein</fullName>
    </submittedName>
</protein>
<evidence type="ECO:0000313" key="2">
    <source>
        <dbReference type="EMBL" id="BCT75809.1"/>
    </source>
</evidence>